<dbReference type="AlphaFoldDB" id="A0A4S2H3P7"/>
<organism evidence="2 3">
    <name type="scientific">Marinicauda algicola</name>
    <dbReference type="NCBI Taxonomy" id="2029849"/>
    <lineage>
        <taxon>Bacteria</taxon>
        <taxon>Pseudomonadati</taxon>
        <taxon>Pseudomonadota</taxon>
        <taxon>Alphaproteobacteria</taxon>
        <taxon>Maricaulales</taxon>
        <taxon>Maricaulaceae</taxon>
        <taxon>Marinicauda</taxon>
    </lineage>
</organism>
<evidence type="ECO:0000313" key="3">
    <source>
        <dbReference type="Proteomes" id="UP000308054"/>
    </source>
</evidence>
<dbReference type="Proteomes" id="UP000308054">
    <property type="component" value="Unassembled WGS sequence"/>
</dbReference>
<evidence type="ECO:0000256" key="1">
    <source>
        <dbReference type="SAM" id="SignalP"/>
    </source>
</evidence>
<gene>
    <name evidence="2" type="ORF">E5163_01765</name>
</gene>
<comment type="caution">
    <text evidence="2">The sequence shown here is derived from an EMBL/GenBank/DDBJ whole genome shotgun (WGS) entry which is preliminary data.</text>
</comment>
<keyword evidence="3" id="KW-1185">Reference proteome</keyword>
<dbReference type="RefSeq" id="WP_135994389.1">
    <property type="nucleotide sequence ID" value="NZ_CP071057.1"/>
</dbReference>
<dbReference type="EMBL" id="SRXW01000001">
    <property type="protein sequence ID" value="TGY89892.1"/>
    <property type="molecule type" value="Genomic_DNA"/>
</dbReference>
<protein>
    <submittedName>
        <fullName evidence="2">Uncharacterized protein</fullName>
    </submittedName>
</protein>
<keyword evidence="1" id="KW-0732">Signal</keyword>
<dbReference type="OrthoDB" id="7632609at2"/>
<proteinExistence type="predicted"/>
<feature type="signal peptide" evidence="1">
    <location>
        <begin position="1"/>
        <end position="20"/>
    </location>
</feature>
<evidence type="ECO:0000313" key="2">
    <source>
        <dbReference type="EMBL" id="TGY89892.1"/>
    </source>
</evidence>
<feature type="chain" id="PRO_5020515111" evidence="1">
    <location>
        <begin position="21"/>
        <end position="150"/>
    </location>
</feature>
<sequence>MIRIIATALVLASCAGLASAQDAGRLQALSGELRGEALARAETLSGAPGAPSAPVEPFDPFVTGVQDFAAEAMALSRHIEEVAPASDLKCIFRGMSEDALSRLDLLAEPARGADRARSYEAYARLFEDAEAIAADEDTVSLAALPCPASD</sequence>
<name>A0A4S2H3P7_9PROT</name>
<reference evidence="2 3" key="1">
    <citation type="journal article" date="2017" name="Int. J. Syst. Evol. Microbiol.">
        <title>Marinicauda algicola sp. nov., isolated from a marine red alga Rhodosorus marinus.</title>
        <authorList>
            <person name="Jeong S.E."/>
            <person name="Jeon S.H."/>
            <person name="Chun B.H."/>
            <person name="Kim D.W."/>
            <person name="Jeon C.O."/>
        </authorList>
    </citation>
    <scope>NUCLEOTIDE SEQUENCE [LARGE SCALE GENOMIC DNA]</scope>
    <source>
        <strain evidence="2 3">JCM 31718</strain>
    </source>
</reference>
<accession>A0A4S2H3P7</accession>